<dbReference type="PANTHER" id="PTHR44029:SF1">
    <property type="entry name" value="DNAJ HOMOLOG SUBFAMILY C MEMBER 21"/>
    <property type="match status" value="1"/>
</dbReference>
<feature type="coiled-coil region" evidence="6">
    <location>
        <begin position="188"/>
        <end position="266"/>
    </location>
</feature>
<keyword evidence="2 5" id="KW-0863">Zinc-finger</keyword>
<dbReference type="InterPro" id="IPR051964">
    <property type="entry name" value="Chaperone_stress_response"/>
</dbReference>
<dbReference type="SUPFAM" id="SSF57667">
    <property type="entry name" value="beta-beta-alpha zinc fingers"/>
    <property type="match status" value="1"/>
</dbReference>
<evidence type="ECO:0000259" key="9">
    <source>
        <dbReference type="PROSITE" id="PS50157"/>
    </source>
</evidence>
<feature type="compositionally biased region" description="Basic residues" evidence="7">
    <location>
        <begin position="393"/>
        <end position="404"/>
    </location>
</feature>
<keyword evidence="11" id="KW-1185">Reference proteome</keyword>
<dbReference type="EMBL" id="JBJQND010000017">
    <property type="protein sequence ID" value="KAL3841985.1"/>
    <property type="molecule type" value="Genomic_DNA"/>
</dbReference>
<feature type="compositionally biased region" description="Basic and acidic residues" evidence="7">
    <location>
        <begin position="499"/>
        <end position="509"/>
    </location>
</feature>
<evidence type="ECO:0000256" key="3">
    <source>
        <dbReference type="ARBA" id="ARBA00022833"/>
    </source>
</evidence>
<dbReference type="PRINTS" id="PR00625">
    <property type="entry name" value="JDOMAIN"/>
</dbReference>
<dbReference type="SMART" id="SM00271">
    <property type="entry name" value="DnaJ"/>
    <property type="match status" value="1"/>
</dbReference>
<keyword evidence="3" id="KW-0862">Zinc</keyword>
<dbReference type="CDD" id="cd06257">
    <property type="entry name" value="DnaJ"/>
    <property type="match status" value="1"/>
</dbReference>
<evidence type="ECO:0000256" key="4">
    <source>
        <dbReference type="ARBA" id="ARBA00074367"/>
    </source>
</evidence>
<dbReference type="InterPro" id="IPR018253">
    <property type="entry name" value="DnaJ_domain_CS"/>
</dbReference>
<evidence type="ECO:0000259" key="8">
    <source>
        <dbReference type="PROSITE" id="PS50076"/>
    </source>
</evidence>
<evidence type="ECO:0000256" key="1">
    <source>
        <dbReference type="ARBA" id="ARBA00022723"/>
    </source>
</evidence>
<gene>
    <name evidence="10" type="ORF">ACJMK2_020061</name>
</gene>
<dbReference type="SUPFAM" id="SSF46565">
    <property type="entry name" value="Chaperone J-domain"/>
    <property type="match status" value="1"/>
</dbReference>
<evidence type="ECO:0000256" key="7">
    <source>
        <dbReference type="SAM" id="MobiDB-lite"/>
    </source>
</evidence>
<dbReference type="Pfam" id="PF12171">
    <property type="entry name" value="zf-C2H2_jaz"/>
    <property type="match status" value="1"/>
</dbReference>
<feature type="compositionally biased region" description="Basic residues" evidence="7">
    <location>
        <begin position="597"/>
        <end position="606"/>
    </location>
</feature>
<dbReference type="Proteomes" id="UP001634394">
    <property type="component" value="Unassembled WGS sequence"/>
</dbReference>
<evidence type="ECO:0000256" key="2">
    <source>
        <dbReference type="ARBA" id="ARBA00022771"/>
    </source>
</evidence>
<dbReference type="InterPro" id="IPR036236">
    <property type="entry name" value="Znf_C2H2_sf"/>
</dbReference>
<dbReference type="SMART" id="SM00451">
    <property type="entry name" value="ZnF_U1"/>
    <property type="match status" value="2"/>
</dbReference>
<feature type="compositionally biased region" description="Polar residues" evidence="7">
    <location>
        <begin position="406"/>
        <end position="422"/>
    </location>
</feature>
<evidence type="ECO:0000313" key="11">
    <source>
        <dbReference type="Proteomes" id="UP001634394"/>
    </source>
</evidence>
<dbReference type="PANTHER" id="PTHR44029">
    <property type="entry name" value="DNAJ HOMOLOG SUBFAMILY C MEMBER 21"/>
    <property type="match status" value="1"/>
</dbReference>
<protein>
    <recommendedName>
        <fullName evidence="4">DnaJ homolog subfamily C member 21</fullName>
    </recommendedName>
</protein>
<dbReference type="InterPro" id="IPR003604">
    <property type="entry name" value="Matrin/U1-like-C_Znf_C2H2"/>
</dbReference>
<dbReference type="Pfam" id="PF21884">
    <property type="entry name" value="ZUO1-like_ZHD"/>
    <property type="match status" value="1"/>
</dbReference>
<name>A0ABD3TY72_SINWO</name>
<keyword evidence="6" id="KW-0175">Coiled coil</keyword>
<feature type="compositionally biased region" description="Basic and acidic residues" evidence="7">
    <location>
        <begin position="519"/>
        <end position="544"/>
    </location>
</feature>
<dbReference type="Gene3D" id="3.30.160.60">
    <property type="entry name" value="Classic Zinc Finger"/>
    <property type="match status" value="1"/>
</dbReference>
<sequence length="606" mass="70275">MCPLMKCHYEVLEVPRDVGSEELKKAYRKLALKWHPDKNPDNIEECTAQFRLVQQAYEVLGDPQERAFYDKHREAILRGGLGRGDKYEDDGVDVFQYYTSSCYSGYGDDENGFYTVYRKVFHTIAEQDYTFMDDRDSGDELPDFGNSTDSYEEIVKPFYDFWETYCTAKSYVWVDKYDIQEAPDRRVRRLMEAENKKLRDAAKKERNEEVRQLVRFVKKRDKRVQEYKKKLEERAAEISRKGKEHRERQLKEKQKLLENYQEAEWSSVSTLEDQFKQLEADLSERFGDSHLEYDPVDGVEEGEEEDEELYQDLFCVACNKAFKSDKAFFNHENSRKHKEMVAHVREYMQEEDEELGLGSDDAGEVTKEKNGEDNLTDEEDESGSAQLNVPQRLSKKQKKKRRQQKNLAQNEESSTDLNSQENDNADSGEKLDETTDLPRKSKSKKNRRKDKKNFDNNPCNEPGEQQTSTKEAEAILNSKTAFQNNVEVKNQYNPEVNEQEGRESSEHGEGAAGCSSSELSERLSHDCGDTDDAKKKESATKPDKGATASKTNKSNTTQWLCSVCKKKFSSRNKMFEHIKAEGHALRLDTQTEEVQGKKGKKKKKVK</sequence>
<accession>A0ABD3TY72</accession>
<proteinExistence type="predicted"/>
<organism evidence="10 11">
    <name type="scientific">Sinanodonta woodiana</name>
    <name type="common">Chinese pond mussel</name>
    <name type="synonym">Anodonta woodiana</name>
    <dbReference type="NCBI Taxonomy" id="1069815"/>
    <lineage>
        <taxon>Eukaryota</taxon>
        <taxon>Metazoa</taxon>
        <taxon>Spiralia</taxon>
        <taxon>Lophotrochozoa</taxon>
        <taxon>Mollusca</taxon>
        <taxon>Bivalvia</taxon>
        <taxon>Autobranchia</taxon>
        <taxon>Heteroconchia</taxon>
        <taxon>Palaeoheterodonta</taxon>
        <taxon>Unionida</taxon>
        <taxon>Unionoidea</taxon>
        <taxon>Unionidae</taxon>
        <taxon>Unioninae</taxon>
        <taxon>Sinanodonta</taxon>
    </lineage>
</organism>
<feature type="compositionally biased region" description="Basic and acidic residues" evidence="7">
    <location>
        <begin position="427"/>
        <end position="439"/>
    </location>
</feature>
<dbReference type="AlphaFoldDB" id="A0ABD3TY72"/>
<dbReference type="PROSITE" id="PS50076">
    <property type="entry name" value="DNAJ_2"/>
    <property type="match status" value="1"/>
</dbReference>
<dbReference type="InterPro" id="IPR001623">
    <property type="entry name" value="DnaJ_domain"/>
</dbReference>
<dbReference type="Gene3D" id="1.10.287.110">
    <property type="entry name" value="DnaJ domain"/>
    <property type="match status" value="1"/>
</dbReference>
<feature type="region of interest" description="Disordered" evidence="7">
    <location>
        <begin position="349"/>
        <end position="555"/>
    </location>
</feature>
<comment type="caution">
    <text evidence="10">The sequence shown here is derived from an EMBL/GenBank/DDBJ whole genome shotgun (WGS) entry which is preliminary data.</text>
</comment>
<dbReference type="PROSITE" id="PS00028">
    <property type="entry name" value="ZINC_FINGER_C2H2_1"/>
    <property type="match status" value="2"/>
</dbReference>
<dbReference type="InterPro" id="IPR013087">
    <property type="entry name" value="Znf_C2H2_type"/>
</dbReference>
<dbReference type="InterPro" id="IPR022755">
    <property type="entry name" value="Znf_C2H2_jaz"/>
</dbReference>
<evidence type="ECO:0000256" key="5">
    <source>
        <dbReference type="PROSITE-ProRule" id="PRU00042"/>
    </source>
</evidence>
<feature type="compositionally biased region" description="Polar residues" evidence="7">
    <location>
        <begin position="477"/>
        <end position="496"/>
    </location>
</feature>
<feature type="region of interest" description="Disordered" evidence="7">
    <location>
        <begin position="580"/>
        <end position="606"/>
    </location>
</feature>
<dbReference type="FunFam" id="1.10.287.110:FF:000046">
    <property type="entry name" value="dnaJ homolog subfamily C member 21"/>
    <property type="match status" value="1"/>
</dbReference>
<evidence type="ECO:0000313" key="10">
    <source>
        <dbReference type="EMBL" id="KAL3841985.1"/>
    </source>
</evidence>
<dbReference type="SMART" id="SM00355">
    <property type="entry name" value="ZnF_C2H2"/>
    <property type="match status" value="2"/>
</dbReference>
<feature type="domain" description="J" evidence="8">
    <location>
        <begin position="7"/>
        <end position="73"/>
    </location>
</feature>
<evidence type="ECO:0000256" key="6">
    <source>
        <dbReference type="SAM" id="Coils"/>
    </source>
</evidence>
<dbReference type="InterPro" id="IPR036869">
    <property type="entry name" value="J_dom_sf"/>
</dbReference>
<dbReference type="InterPro" id="IPR054076">
    <property type="entry name" value="ZUO1-like_ZHD"/>
</dbReference>
<keyword evidence="1" id="KW-0479">Metal-binding</keyword>
<reference evidence="10 11" key="1">
    <citation type="submission" date="2024-11" db="EMBL/GenBank/DDBJ databases">
        <title>Chromosome-level genome assembly of the freshwater bivalve Anodonta woodiana.</title>
        <authorList>
            <person name="Chen X."/>
        </authorList>
    </citation>
    <scope>NUCLEOTIDE SEQUENCE [LARGE SCALE GENOMIC DNA]</scope>
    <source>
        <strain evidence="10">MN2024</strain>
        <tissue evidence="10">Gills</tissue>
    </source>
</reference>
<feature type="compositionally biased region" description="Basic residues" evidence="7">
    <location>
        <begin position="440"/>
        <end position="451"/>
    </location>
</feature>
<dbReference type="PROSITE" id="PS50157">
    <property type="entry name" value="ZINC_FINGER_C2H2_2"/>
    <property type="match status" value="1"/>
</dbReference>
<feature type="domain" description="C2H2-type" evidence="9">
    <location>
        <begin position="559"/>
        <end position="584"/>
    </location>
</feature>
<dbReference type="Pfam" id="PF00226">
    <property type="entry name" value="DnaJ"/>
    <property type="match status" value="1"/>
</dbReference>
<dbReference type="GO" id="GO:0008270">
    <property type="term" value="F:zinc ion binding"/>
    <property type="evidence" value="ECO:0007669"/>
    <property type="project" value="UniProtKB-KW"/>
</dbReference>
<dbReference type="PROSITE" id="PS00636">
    <property type="entry name" value="DNAJ_1"/>
    <property type="match status" value="1"/>
</dbReference>